<evidence type="ECO:0000313" key="7">
    <source>
        <dbReference type="EMBL" id="PIU04044.1"/>
    </source>
</evidence>
<sequence length="178" mass="20268">MADLSFFLNKRHDGFTRMEILVVIIILGLLAIVPILNFRNAEASRRDTRRKSDLRQIYTAMEAYFAQNGKYPMASKDGRILGCTCGVSNPEPCHWRDSTGGPREFCDINNIVYLKEVFGDPTGITEFCYLSDGNRYQLYAKLELPDDFEAFPNMQTKECNKIQYNFGVSSPNTAPLDK</sequence>
<evidence type="ECO:0000256" key="5">
    <source>
        <dbReference type="ARBA" id="ARBA00023136"/>
    </source>
</evidence>
<keyword evidence="3 6" id="KW-0812">Transmembrane</keyword>
<accession>A0A2M6XEF9</accession>
<evidence type="ECO:0000256" key="3">
    <source>
        <dbReference type="ARBA" id="ARBA00022692"/>
    </source>
</evidence>
<evidence type="ECO:0008006" key="9">
    <source>
        <dbReference type="Google" id="ProtNLM"/>
    </source>
</evidence>
<comment type="subcellular location">
    <subcellularLocation>
        <location evidence="1">Membrane</location>
        <topology evidence="1">Single-pass membrane protein</topology>
    </subcellularLocation>
</comment>
<dbReference type="GO" id="GO:0015628">
    <property type="term" value="P:protein secretion by the type II secretion system"/>
    <property type="evidence" value="ECO:0007669"/>
    <property type="project" value="InterPro"/>
</dbReference>
<dbReference type="InterPro" id="IPR000983">
    <property type="entry name" value="Bac_GSPG_pilin"/>
</dbReference>
<dbReference type="Gene3D" id="3.30.700.10">
    <property type="entry name" value="Glycoprotein, Type 4 Pilin"/>
    <property type="match status" value="1"/>
</dbReference>
<dbReference type="PANTHER" id="PTHR30093">
    <property type="entry name" value="GENERAL SECRETION PATHWAY PROTEIN G"/>
    <property type="match status" value="1"/>
</dbReference>
<evidence type="ECO:0000256" key="1">
    <source>
        <dbReference type="ARBA" id="ARBA00004167"/>
    </source>
</evidence>
<keyword evidence="5 6" id="KW-0472">Membrane</keyword>
<dbReference type="AlphaFoldDB" id="A0A2M6XEF9"/>
<dbReference type="GO" id="GO:0016020">
    <property type="term" value="C:membrane"/>
    <property type="evidence" value="ECO:0007669"/>
    <property type="project" value="UniProtKB-SubCell"/>
</dbReference>
<comment type="caution">
    <text evidence="7">The sequence shown here is derived from an EMBL/GenBank/DDBJ whole genome shotgun (WGS) entry which is preliminary data.</text>
</comment>
<evidence type="ECO:0000313" key="8">
    <source>
        <dbReference type="Proteomes" id="UP000228996"/>
    </source>
</evidence>
<protein>
    <recommendedName>
        <fullName evidence="9">Type II secretion system protein GspG C-terminal domain-containing protein</fullName>
    </recommendedName>
</protein>
<evidence type="ECO:0000256" key="6">
    <source>
        <dbReference type="SAM" id="Phobius"/>
    </source>
</evidence>
<reference evidence="8" key="1">
    <citation type="submission" date="2017-09" db="EMBL/GenBank/DDBJ databases">
        <title>Depth-based differentiation of microbial function through sediment-hosted aquifers and enrichment of novel symbionts in the deep terrestrial subsurface.</title>
        <authorList>
            <person name="Probst A.J."/>
            <person name="Ladd B."/>
            <person name="Jarett J.K."/>
            <person name="Geller-Mcgrath D.E."/>
            <person name="Sieber C.M.K."/>
            <person name="Emerson J.B."/>
            <person name="Anantharaman K."/>
            <person name="Thomas B.C."/>
            <person name="Malmstrom R."/>
            <person name="Stieglmeier M."/>
            <person name="Klingl A."/>
            <person name="Woyke T."/>
            <person name="Ryan C.M."/>
            <person name="Banfield J.F."/>
        </authorList>
    </citation>
    <scope>NUCLEOTIDE SEQUENCE [LARGE SCALE GENOMIC DNA]</scope>
</reference>
<dbReference type="PANTHER" id="PTHR30093:SF44">
    <property type="entry name" value="TYPE II SECRETION SYSTEM CORE PROTEIN G"/>
    <property type="match status" value="1"/>
</dbReference>
<dbReference type="InterPro" id="IPR045584">
    <property type="entry name" value="Pilin-like"/>
</dbReference>
<proteinExistence type="predicted"/>
<keyword evidence="4 6" id="KW-1133">Transmembrane helix</keyword>
<evidence type="ECO:0000256" key="2">
    <source>
        <dbReference type="ARBA" id="ARBA00022481"/>
    </source>
</evidence>
<name>A0A2M6XEF9_9BACT</name>
<organism evidence="7 8">
    <name type="scientific">Candidatus Shapirobacteria bacterium CG08_land_8_20_14_0_20_39_18</name>
    <dbReference type="NCBI Taxonomy" id="1974883"/>
    <lineage>
        <taxon>Bacteria</taxon>
        <taxon>Candidatus Shapironibacteriota</taxon>
    </lineage>
</organism>
<evidence type="ECO:0000256" key="4">
    <source>
        <dbReference type="ARBA" id="ARBA00022989"/>
    </source>
</evidence>
<dbReference type="GO" id="GO:0015627">
    <property type="term" value="C:type II protein secretion system complex"/>
    <property type="evidence" value="ECO:0007669"/>
    <property type="project" value="InterPro"/>
</dbReference>
<dbReference type="PRINTS" id="PR00813">
    <property type="entry name" value="BCTERIALGSPG"/>
</dbReference>
<keyword evidence="2" id="KW-0488">Methylation</keyword>
<dbReference type="SUPFAM" id="SSF54523">
    <property type="entry name" value="Pili subunits"/>
    <property type="match status" value="1"/>
</dbReference>
<dbReference type="Proteomes" id="UP000228996">
    <property type="component" value="Unassembled WGS sequence"/>
</dbReference>
<feature type="transmembrane region" description="Helical" evidence="6">
    <location>
        <begin position="20"/>
        <end position="41"/>
    </location>
</feature>
<dbReference type="EMBL" id="PEYO01000001">
    <property type="protein sequence ID" value="PIU04044.1"/>
    <property type="molecule type" value="Genomic_DNA"/>
</dbReference>
<gene>
    <name evidence="7" type="ORF">COT44_00155</name>
</gene>